<evidence type="ECO:0000256" key="2">
    <source>
        <dbReference type="ARBA" id="ARBA00022598"/>
    </source>
</evidence>
<evidence type="ECO:0000256" key="7">
    <source>
        <dbReference type="ARBA" id="ARBA00022962"/>
    </source>
</evidence>
<evidence type="ECO:0000256" key="5">
    <source>
        <dbReference type="ARBA" id="ARBA00022755"/>
    </source>
</evidence>
<feature type="domain" description="Glutamine amidotransferase" evidence="9">
    <location>
        <begin position="6"/>
        <end position="178"/>
    </location>
</feature>
<dbReference type="EC" id="6.3.5.2" evidence="8"/>
<comment type="subunit">
    <text evidence="8">Heterodimer composed of a glutamine amidotransferase subunit (A) and a GMP-binding subunit (B).</text>
</comment>
<dbReference type="EMBL" id="JAKELO010000002">
    <property type="protein sequence ID" value="MDE4908875.1"/>
    <property type="molecule type" value="Genomic_DNA"/>
</dbReference>
<dbReference type="InterPro" id="IPR023686">
    <property type="entry name" value="GMP_synthase_A"/>
</dbReference>
<evidence type="ECO:0000259" key="9">
    <source>
        <dbReference type="Pfam" id="PF00117"/>
    </source>
</evidence>
<evidence type="ECO:0000256" key="3">
    <source>
        <dbReference type="ARBA" id="ARBA00022741"/>
    </source>
</evidence>
<feature type="active site" evidence="8">
    <location>
        <position position="164"/>
    </location>
</feature>
<dbReference type="AlphaFoldDB" id="A0A9Q4PWA5"/>
<keyword evidence="5 8" id="KW-0658">Purine biosynthesis</keyword>
<protein>
    <recommendedName>
        <fullName evidence="8">GMP synthase [glutamine-hydrolyzing] subunit A</fullName>
        <ecNumber evidence="8">6.3.5.2</ecNumber>
    </recommendedName>
    <alternativeName>
        <fullName evidence="8">Glutamine amidotransferase</fullName>
    </alternativeName>
</protein>
<dbReference type="GO" id="GO:0005524">
    <property type="term" value="F:ATP binding"/>
    <property type="evidence" value="ECO:0007669"/>
    <property type="project" value="UniProtKB-KW"/>
</dbReference>
<feature type="active site" description="Nucleophile" evidence="8">
    <location>
        <position position="75"/>
    </location>
</feature>
<comment type="function">
    <text evidence="1 8">Catalyzes the synthesis of GMP from XMP.</text>
</comment>
<dbReference type="HAMAP" id="MF_01510">
    <property type="entry name" value="GMP_synthase_A"/>
    <property type="match status" value="1"/>
</dbReference>
<dbReference type="FunFam" id="3.40.50.880:FF:000047">
    <property type="entry name" value="GMP synthase [glutamine-hydrolyzing] subunit A"/>
    <property type="match status" value="1"/>
</dbReference>
<name>A0A9Q4PWA5_9EURY</name>
<dbReference type="NCBIfam" id="TIGR00888">
    <property type="entry name" value="guaA_Nterm"/>
    <property type="match status" value="1"/>
</dbReference>
<keyword evidence="3 8" id="KW-0547">Nucleotide-binding</keyword>
<dbReference type="PANTHER" id="PTHR11922">
    <property type="entry name" value="GMP SYNTHASE-RELATED"/>
    <property type="match status" value="1"/>
</dbReference>
<dbReference type="RefSeq" id="WP_274925487.1">
    <property type="nucleotide sequence ID" value="NZ_JAKELO010000002.1"/>
</dbReference>
<dbReference type="SUPFAM" id="SSF52317">
    <property type="entry name" value="Class I glutamine amidotransferase-like"/>
    <property type="match status" value="1"/>
</dbReference>
<organism evidence="10 11">
    <name type="scientific">Methanogenium marinum</name>
    <dbReference type="NCBI Taxonomy" id="348610"/>
    <lineage>
        <taxon>Archaea</taxon>
        <taxon>Methanobacteriati</taxon>
        <taxon>Methanobacteriota</taxon>
        <taxon>Stenosarchaea group</taxon>
        <taxon>Methanomicrobia</taxon>
        <taxon>Methanomicrobiales</taxon>
        <taxon>Methanomicrobiaceae</taxon>
        <taxon>Methanogenium</taxon>
    </lineage>
</organism>
<dbReference type="NCBIfam" id="NF001975">
    <property type="entry name" value="PRK00758.1"/>
    <property type="match status" value="1"/>
</dbReference>
<dbReference type="PRINTS" id="PR00097">
    <property type="entry name" value="ANTSNTHASEII"/>
</dbReference>
<dbReference type="PANTHER" id="PTHR11922:SF2">
    <property type="entry name" value="GMP SYNTHASE [GLUTAMINE-HYDROLYZING]"/>
    <property type="match status" value="1"/>
</dbReference>
<gene>
    <name evidence="8" type="primary">guaAA</name>
    <name evidence="10" type="ORF">L0665_09680</name>
</gene>
<comment type="catalytic activity">
    <reaction evidence="8">
        <text>XMP + L-glutamine + ATP + H2O = GMP + L-glutamate + AMP + diphosphate + 2 H(+)</text>
        <dbReference type="Rhea" id="RHEA:11680"/>
        <dbReference type="ChEBI" id="CHEBI:15377"/>
        <dbReference type="ChEBI" id="CHEBI:15378"/>
        <dbReference type="ChEBI" id="CHEBI:29985"/>
        <dbReference type="ChEBI" id="CHEBI:30616"/>
        <dbReference type="ChEBI" id="CHEBI:33019"/>
        <dbReference type="ChEBI" id="CHEBI:57464"/>
        <dbReference type="ChEBI" id="CHEBI:58115"/>
        <dbReference type="ChEBI" id="CHEBI:58359"/>
        <dbReference type="ChEBI" id="CHEBI:456215"/>
        <dbReference type="EC" id="6.3.5.2"/>
    </reaction>
</comment>
<dbReference type="GO" id="GO:0005829">
    <property type="term" value="C:cytosol"/>
    <property type="evidence" value="ECO:0007669"/>
    <property type="project" value="TreeGrafter"/>
</dbReference>
<evidence type="ECO:0000256" key="8">
    <source>
        <dbReference type="HAMAP-Rule" id="MF_01510"/>
    </source>
</evidence>
<keyword evidence="11" id="KW-1185">Reference proteome</keyword>
<dbReference type="GO" id="GO:0003921">
    <property type="term" value="F:GMP synthase activity"/>
    <property type="evidence" value="ECO:0007669"/>
    <property type="project" value="TreeGrafter"/>
</dbReference>
<evidence type="ECO:0000256" key="4">
    <source>
        <dbReference type="ARBA" id="ARBA00022749"/>
    </source>
</evidence>
<dbReference type="Pfam" id="PF00117">
    <property type="entry name" value="GATase"/>
    <property type="match status" value="1"/>
</dbReference>
<keyword evidence="7 8" id="KW-0315">Glutamine amidotransferase</keyword>
<keyword evidence="4 8" id="KW-0332">GMP biosynthesis</keyword>
<comment type="pathway">
    <text evidence="8">Purine metabolism; GMP biosynthesis; GMP from XMP (L-Gln route): step 1/1.</text>
</comment>
<evidence type="ECO:0000313" key="11">
    <source>
        <dbReference type="Proteomes" id="UP001143747"/>
    </source>
</evidence>
<dbReference type="Proteomes" id="UP001143747">
    <property type="component" value="Unassembled WGS sequence"/>
</dbReference>
<keyword evidence="6 8" id="KW-0067">ATP-binding</keyword>
<sequence>MHPIYVVNNFGQFNHLILRMLRDNDIDAKMIKNDVPVAEVADSCRGIILGGGPDISRAGNAPEYVDAGLPVLGICLGLHIISTARGGSIRPGASGGFGGIEVTINDHDTILAGYPDTISVWASHGDEVAEVPEGFRVLATSPICGVEAMAHETEPIFGIQWHPEVSHSVDGNRVYENFNTLTLERD</sequence>
<feature type="active site" evidence="8">
    <location>
        <position position="162"/>
    </location>
</feature>
<dbReference type="InterPro" id="IPR017926">
    <property type="entry name" value="GATASE"/>
</dbReference>
<proteinExistence type="inferred from homology"/>
<dbReference type="PRINTS" id="PR00096">
    <property type="entry name" value="GATASE"/>
</dbReference>
<reference evidence="10" key="1">
    <citation type="submission" date="2022-01" db="EMBL/GenBank/DDBJ databases">
        <title>Draft genome of Methanogenium marinum DSM 15558.</title>
        <authorList>
            <person name="Chen S.-C."/>
            <person name="You Y.-T."/>
        </authorList>
    </citation>
    <scope>NUCLEOTIDE SEQUENCE</scope>
    <source>
        <strain evidence="10">DSM 15558</strain>
    </source>
</reference>
<dbReference type="CDD" id="cd01742">
    <property type="entry name" value="GATase1_GMP_Synthase"/>
    <property type="match status" value="1"/>
</dbReference>
<keyword evidence="2 8" id="KW-0436">Ligase</keyword>
<dbReference type="Gene3D" id="3.40.50.880">
    <property type="match status" value="1"/>
</dbReference>
<evidence type="ECO:0000313" key="10">
    <source>
        <dbReference type="EMBL" id="MDE4908875.1"/>
    </source>
</evidence>
<evidence type="ECO:0000256" key="6">
    <source>
        <dbReference type="ARBA" id="ARBA00022840"/>
    </source>
</evidence>
<dbReference type="PROSITE" id="PS51273">
    <property type="entry name" value="GATASE_TYPE_1"/>
    <property type="match status" value="1"/>
</dbReference>
<dbReference type="InterPro" id="IPR004739">
    <property type="entry name" value="GMP_synth_GATase"/>
</dbReference>
<dbReference type="InterPro" id="IPR029062">
    <property type="entry name" value="Class_I_gatase-like"/>
</dbReference>
<accession>A0A9Q4PWA5</accession>
<evidence type="ECO:0000256" key="1">
    <source>
        <dbReference type="ARBA" id="ARBA00002332"/>
    </source>
</evidence>
<comment type="caution">
    <text evidence="10">The sequence shown here is derived from an EMBL/GenBank/DDBJ whole genome shotgun (WGS) entry which is preliminary data.</text>
</comment>